<dbReference type="InterPro" id="IPR004375">
    <property type="entry name" value="NanQ/TabA/YiaL"/>
</dbReference>
<dbReference type="RefSeq" id="WP_101693087.1">
    <property type="nucleotide sequence ID" value="NZ_JACOPR010000005.1"/>
</dbReference>
<dbReference type="NCBIfam" id="TIGR00022">
    <property type="entry name" value="YhcH/YjgK/YiaL family protein"/>
    <property type="match status" value="1"/>
</dbReference>
<dbReference type="PANTHER" id="PTHR34986:SF1">
    <property type="entry name" value="PROTEIN YIAL"/>
    <property type="match status" value="1"/>
</dbReference>
<evidence type="ECO:0000313" key="1">
    <source>
        <dbReference type="EMBL" id="MBC5731090.1"/>
    </source>
</evidence>
<keyword evidence="2" id="KW-1185">Reference proteome</keyword>
<dbReference type="Gene3D" id="2.60.120.370">
    <property type="entry name" value="YhcH/YjgK/YiaL"/>
    <property type="match status" value="1"/>
</dbReference>
<reference evidence="1 2" key="1">
    <citation type="submission" date="2020-08" db="EMBL/GenBank/DDBJ databases">
        <title>Genome public.</title>
        <authorList>
            <person name="Liu C."/>
            <person name="Sun Q."/>
        </authorList>
    </citation>
    <scope>NUCLEOTIDE SEQUENCE [LARGE SCALE GENOMIC DNA]</scope>
    <source>
        <strain evidence="1 2">New-38</strain>
    </source>
</reference>
<protein>
    <submittedName>
        <fullName evidence="1">YhcH/YjgK/YiaL family protein</fullName>
    </submittedName>
</protein>
<organism evidence="1 2">
    <name type="scientific">Pseudoflavonifractor hominis</name>
    <dbReference type="NCBI Taxonomy" id="2763059"/>
    <lineage>
        <taxon>Bacteria</taxon>
        <taxon>Bacillati</taxon>
        <taxon>Bacillota</taxon>
        <taxon>Clostridia</taxon>
        <taxon>Eubacteriales</taxon>
        <taxon>Oscillospiraceae</taxon>
        <taxon>Pseudoflavonifractor</taxon>
    </lineage>
</organism>
<proteinExistence type="predicted"/>
<dbReference type="Pfam" id="PF04074">
    <property type="entry name" value="DUF386"/>
    <property type="match status" value="1"/>
</dbReference>
<comment type="caution">
    <text evidence="1">The sequence shown here is derived from an EMBL/GenBank/DDBJ whole genome shotgun (WGS) entry which is preliminary data.</text>
</comment>
<dbReference type="SUPFAM" id="SSF51197">
    <property type="entry name" value="Clavaminate synthase-like"/>
    <property type="match status" value="1"/>
</dbReference>
<evidence type="ECO:0000313" key="2">
    <source>
        <dbReference type="Proteomes" id="UP000660021"/>
    </source>
</evidence>
<accession>A0ABR7HUA3</accession>
<sequence length="152" mass="17068">MVIDRVKNAAVYYGLGERFQKALEWMVQADPSSMVPGEKCTIDGENIFATLFEVDTLPREESQLEGHKRYADIQYLLEGSECVGYAQNGTVPVTVPYDPQKDIGFWNGDWDTLKLEAGMFYIVWPDDLHAPRVACGAPAPVKRMVVKVKLDP</sequence>
<dbReference type="EMBL" id="JACOPR010000005">
    <property type="protein sequence ID" value="MBC5731090.1"/>
    <property type="molecule type" value="Genomic_DNA"/>
</dbReference>
<name>A0ABR7HUA3_9FIRM</name>
<dbReference type="InterPro" id="IPR037012">
    <property type="entry name" value="NanQ/TabA/YiaL_sf"/>
</dbReference>
<dbReference type="Proteomes" id="UP000660021">
    <property type="component" value="Unassembled WGS sequence"/>
</dbReference>
<dbReference type="PANTHER" id="PTHR34986">
    <property type="entry name" value="EVOLVED BETA-GALACTOSIDASE SUBUNIT BETA"/>
    <property type="match status" value="1"/>
</dbReference>
<gene>
    <name evidence="1" type="ORF">H8S34_09640</name>
</gene>